<feature type="transmembrane region" description="Helical" evidence="7">
    <location>
        <begin position="505"/>
        <end position="523"/>
    </location>
</feature>
<evidence type="ECO:0000256" key="5">
    <source>
        <dbReference type="ARBA" id="ARBA00023136"/>
    </source>
</evidence>
<evidence type="ECO:0000256" key="6">
    <source>
        <dbReference type="SAM" id="MobiDB-lite"/>
    </source>
</evidence>
<feature type="transmembrane region" description="Helical" evidence="7">
    <location>
        <begin position="529"/>
        <end position="548"/>
    </location>
</feature>
<feature type="transmembrane region" description="Helical" evidence="7">
    <location>
        <begin position="367"/>
        <end position="386"/>
    </location>
</feature>
<comment type="caution">
    <text evidence="8">The sequence shown here is derived from an EMBL/GenBank/DDBJ whole genome shotgun (WGS) entry which is preliminary data.</text>
</comment>
<gene>
    <name evidence="8" type="ORF">C6P46_006524</name>
</gene>
<evidence type="ECO:0000256" key="4">
    <source>
        <dbReference type="ARBA" id="ARBA00022989"/>
    </source>
</evidence>
<dbReference type="OrthoDB" id="440553at2759"/>
<dbReference type="AlphaFoldDB" id="A0A9P6VWX5"/>
<dbReference type="GO" id="GO:0022857">
    <property type="term" value="F:transmembrane transporter activity"/>
    <property type="evidence" value="ECO:0007669"/>
    <property type="project" value="InterPro"/>
</dbReference>
<proteinExistence type="predicted"/>
<dbReference type="PANTHER" id="PTHR23502:SF51">
    <property type="entry name" value="QUINIDINE RESISTANCE PROTEIN 1-RELATED"/>
    <property type="match status" value="1"/>
</dbReference>
<dbReference type="InterPro" id="IPR036259">
    <property type="entry name" value="MFS_trans_sf"/>
</dbReference>
<dbReference type="InterPro" id="IPR011701">
    <property type="entry name" value="MFS"/>
</dbReference>
<feature type="compositionally biased region" description="Polar residues" evidence="6">
    <location>
        <begin position="28"/>
        <end position="43"/>
    </location>
</feature>
<feature type="transmembrane region" description="Helical" evidence="7">
    <location>
        <begin position="469"/>
        <end position="493"/>
    </location>
</feature>
<feature type="transmembrane region" description="Helical" evidence="7">
    <location>
        <begin position="124"/>
        <end position="143"/>
    </location>
</feature>
<name>A0A9P6VWX5_RHOMI</name>
<feature type="compositionally biased region" description="Basic and acidic residues" evidence="6">
    <location>
        <begin position="75"/>
        <end position="92"/>
    </location>
</feature>
<protein>
    <recommendedName>
        <fullName evidence="10">Major facilitator superfamily (MFS) profile domain-containing protein</fullName>
    </recommendedName>
</protein>
<dbReference type="SUPFAM" id="SSF103473">
    <property type="entry name" value="MFS general substrate transporter"/>
    <property type="match status" value="1"/>
</dbReference>
<feature type="transmembrane region" description="Helical" evidence="7">
    <location>
        <begin position="239"/>
        <end position="259"/>
    </location>
</feature>
<dbReference type="PANTHER" id="PTHR23502">
    <property type="entry name" value="MAJOR FACILITATOR SUPERFAMILY"/>
    <property type="match status" value="1"/>
</dbReference>
<evidence type="ECO:0000256" key="2">
    <source>
        <dbReference type="ARBA" id="ARBA00022448"/>
    </source>
</evidence>
<sequence>MRASADADNDPPIVSSEATDVPQAATLHRTTSARFSAETTTGLDDSDTATLAGDQGTTDIAECTLDGPRTGSRGAELEDGQKAKGPDARDSSSQDGGMPAIKRSTTTATTAMPRYTIHSQRMRWFIVGLVSLAGLMSACRLPSSVRSVTSSDDDQLTSYIGACAGLANTHKYWLLVVLRVVQAAGSSSVIAIGAGSIGDIAPPSERGLFMSIFGLGPMVGPCIGPIVGGVLAERYGWQALFWFLFVLGALVLLSLSLFLPETLRSMVGDGSIPARGINRSLVSIWQQRQRRRRMGKEALAEADAASLIAKPPKKGCKDVKPFAPLKMFREKDVFFVLTFNSACYTLFYTVTTSTGTTFKDTYHLSETELGLCFIANGAGCLLATFINGPRMTHDYKVVKRQVERRRADAGFSKEEEALERRKDLNDLSTFPIEHARLRSEPYFFFVLIASTITYGWVLDKGVHLSVPLIMQFFIGVSVTTIFNCTSTLLVDLYPGQSASATAANNLYRCCAGAAGVGFVEPLLNRLGAGWSFTFLSLLCCCFSPLMLLEWKNGMRWRAERAERLRLEQDRKALKAVEKGRELERAREGKSQA</sequence>
<feature type="region of interest" description="Disordered" evidence="6">
    <location>
        <begin position="1"/>
        <end position="107"/>
    </location>
</feature>
<keyword evidence="2" id="KW-0813">Transport</keyword>
<feature type="transmembrane region" description="Helical" evidence="7">
    <location>
        <begin position="207"/>
        <end position="227"/>
    </location>
</feature>
<comment type="subcellular location">
    <subcellularLocation>
        <location evidence="1">Membrane</location>
        <topology evidence="1">Multi-pass membrane protein</topology>
    </subcellularLocation>
</comment>
<evidence type="ECO:0008006" key="10">
    <source>
        <dbReference type="Google" id="ProtNLM"/>
    </source>
</evidence>
<keyword evidence="9" id="KW-1185">Reference proteome</keyword>
<evidence type="ECO:0000256" key="3">
    <source>
        <dbReference type="ARBA" id="ARBA00022692"/>
    </source>
</evidence>
<evidence type="ECO:0000256" key="7">
    <source>
        <dbReference type="SAM" id="Phobius"/>
    </source>
</evidence>
<evidence type="ECO:0000313" key="8">
    <source>
        <dbReference type="EMBL" id="KAG0657448.1"/>
    </source>
</evidence>
<dbReference type="GO" id="GO:0005886">
    <property type="term" value="C:plasma membrane"/>
    <property type="evidence" value="ECO:0007669"/>
    <property type="project" value="TreeGrafter"/>
</dbReference>
<keyword evidence="3 7" id="KW-0812">Transmembrane</keyword>
<dbReference type="Proteomes" id="UP000777482">
    <property type="component" value="Unassembled WGS sequence"/>
</dbReference>
<keyword evidence="4 7" id="KW-1133">Transmembrane helix</keyword>
<keyword evidence="5 7" id="KW-0472">Membrane</keyword>
<dbReference type="Gene3D" id="1.20.1250.20">
    <property type="entry name" value="MFS general substrate transporter like domains"/>
    <property type="match status" value="1"/>
</dbReference>
<accession>A0A9P6VWX5</accession>
<dbReference type="Pfam" id="PF07690">
    <property type="entry name" value="MFS_1"/>
    <property type="match status" value="1"/>
</dbReference>
<reference evidence="8 9" key="1">
    <citation type="submission" date="2020-11" db="EMBL/GenBank/DDBJ databases">
        <title>Kefir isolates.</title>
        <authorList>
            <person name="Marcisauskas S."/>
            <person name="Kim Y."/>
            <person name="Blasche S."/>
        </authorList>
    </citation>
    <scope>NUCLEOTIDE SEQUENCE [LARGE SCALE GENOMIC DNA]</scope>
    <source>
        <strain evidence="8 9">KR</strain>
    </source>
</reference>
<evidence type="ECO:0000313" key="9">
    <source>
        <dbReference type="Proteomes" id="UP000777482"/>
    </source>
</evidence>
<feature type="transmembrane region" description="Helical" evidence="7">
    <location>
        <begin position="172"/>
        <end position="195"/>
    </location>
</feature>
<evidence type="ECO:0000256" key="1">
    <source>
        <dbReference type="ARBA" id="ARBA00004141"/>
    </source>
</evidence>
<feature type="transmembrane region" description="Helical" evidence="7">
    <location>
        <begin position="441"/>
        <end position="457"/>
    </location>
</feature>
<organism evidence="8 9">
    <name type="scientific">Rhodotorula mucilaginosa</name>
    <name type="common">Yeast</name>
    <name type="synonym">Rhodotorula rubra</name>
    <dbReference type="NCBI Taxonomy" id="5537"/>
    <lineage>
        <taxon>Eukaryota</taxon>
        <taxon>Fungi</taxon>
        <taxon>Dikarya</taxon>
        <taxon>Basidiomycota</taxon>
        <taxon>Pucciniomycotina</taxon>
        <taxon>Microbotryomycetes</taxon>
        <taxon>Sporidiobolales</taxon>
        <taxon>Sporidiobolaceae</taxon>
        <taxon>Rhodotorula</taxon>
    </lineage>
</organism>
<dbReference type="EMBL" id="PUHQ01000081">
    <property type="protein sequence ID" value="KAG0657448.1"/>
    <property type="molecule type" value="Genomic_DNA"/>
</dbReference>
<feature type="transmembrane region" description="Helical" evidence="7">
    <location>
        <begin position="333"/>
        <end position="355"/>
    </location>
</feature>